<feature type="signal peptide" evidence="4">
    <location>
        <begin position="1"/>
        <end position="18"/>
    </location>
</feature>
<organism evidence="6 7">
    <name type="scientific">Owenia fusiformis</name>
    <name type="common">Polychaete worm</name>
    <dbReference type="NCBI Taxonomy" id="6347"/>
    <lineage>
        <taxon>Eukaryota</taxon>
        <taxon>Metazoa</taxon>
        <taxon>Spiralia</taxon>
        <taxon>Lophotrochozoa</taxon>
        <taxon>Annelida</taxon>
        <taxon>Polychaeta</taxon>
        <taxon>Sedentaria</taxon>
        <taxon>Canalipalpata</taxon>
        <taxon>Sabellida</taxon>
        <taxon>Oweniida</taxon>
        <taxon>Oweniidae</taxon>
        <taxon>Owenia</taxon>
    </lineage>
</organism>
<feature type="domain" description="Carboxylesterase type B" evidence="5">
    <location>
        <begin position="23"/>
        <end position="144"/>
    </location>
</feature>
<proteinExistence type="inferred from homology"/>
<keyword evidence="7" id="KW-1185">Reference proteome</keyword>
<comment type="similarity">
    <text evidence="1">Belongs to the type-B carboxylesterase/lipase family.</text>
</comment>
<reference evidence="6" key="1">
    <citation type="submission" date="2022-03" db="EMBL/GenBank/DDBJ databases">
        <authorList>
            <person name="Martin C."/>
        </authorList>
    </citation>
    <scope>NUCLEOTIDE SEQUENCE</scope>
</reference>
<name>A0A8S4P439_OWEFU</name>
<keyword evidence="3" id="KW-0378">Hydrolase</keyword>
<dbReference type="GO" id="GO:0003990">
    <property type="term" value="F:acetylcholinesterase activity"/>
    <property type="evidence" value="ECO:0007669"/>
    <property type="project" value="TreeGrafter"/>
</dbReference>
<dbReference type="Proteomes" id="UP000749559">
    <property type="component" value="Unassembled WGS sequence"/>
</dbReference>
<keyword evidence="4" id="KW-0732">Signal</keyword>
<accession>A0A8S4P439</accession>
<evidence type="ECO:0000313" key="6">
    <source>
        <dbReference type="EMBL" id="CAH1789191.1"/>
    </source>
</evidence>
<dbReference type="OrthoDB" id="6283635at2759"/>
<dbReference type="InterPro" id="IPR050654">
    <property type="entry name" value="AChE-related_enzymes"/>
</dbReference>
<dbReference type="PANTHER" id="PTHR43918">
    <property type="entry name" value="ACETYLCHOLINESTERASE"/>
    <property type="match status" value="1"/>
</dbReference>
<dbReference type="EMBL" id="CAIIXF020000007">
    <property type="protein sequence ID" value="CAH1789191.1"/>
    <property type="molecule type" value="Genomic_DNA"/>
</dbReference>
<dbReference type="AlphaFoldDB" id="A0A8S4P439"/>
<dbReference type="Gene3D" id="3.40.50.1820">
    <property type="entry name" value="alpha/beta hydrolase"/>
    <property type="match status" value="1"/>
</dbReference>
<dbReference type="GO" id="GO:0005615">
    <property type="term" value="C:extracellular space"/>
    <property type="evidence" value="ECO:0007669"/>
    <property type="project" value="TreeGrafter"/>
</dbReference>
<dbReference type="PROSITE" id="PS00941">
    <property type="entry name" value="CARBOXYLESTERASE_B_2"/>
    <property type="match status" value="1"/>
</dbReference>
<dbReference type="GO" id="GO:0006581">
    <property type="term" value="P:acetylcholine catabolic process"/>
    <property type="evidence" value="ECO:0007669"/>
    <property type="project" value="TreeGrafter"/>
</dbReference>
<dbReference type="InterPro" id="IPR029058">
    <property type="entry name" value="AB_hydrolase_fold"/>
</dbReference>
<sequence>MLVALGIVLLQLVRVASQLEESITTLRTGSIRGTLNHLGVLKSLPQLQNRDLQFRRYLGIPYADPPIGDLRFRPPRTLSTTWNETRNATEYGNVCIQNPELYKSLGLGSSIDNMSEDCLTLNVWAPGNGSNTQLKAVMVWIFGG</sequence>
<comment type="caution">
    <text evidence="6">The sequence shown here is derived from an EMBL/GenBank/DDBJ whole genome shotgun (WGS) entry which is preliminary data.</text>
</comment>
<evidence type="ECO:0000313" key="7">
    <source>
        <dbReference type="Proteomes" id="UP000749559"/>
    </source>
</evidence>
<evidence type="ECO:0000256" key="4">
    <source>
        <dbReference type="SAM" id="SignalP"/>
    </source>
</evidence>
<keyword evidence="2" id="KW-0719">Serine esterase</keyword>
<protein>
    <recommendedName>
        <fullName evidence="5">Carboxylesterase type B domain-containing protein</fullName>
    </recommendedName>
</protein>
<dbReference type="InterPro" id="IPR019819">
    <property type="entry name" value="Carboxylesterase_B_CS"/>
</dbReference>
<evidence type="ECO:0000256" key="2">
    <source>
        <dbReference type="ARBA" id="ARBA00022487"/>
    </source>
</evidence>
<dbReference type="InterPro" id="IPR002018">
    <property type="entry name" value="CarbesteraseB"/>
</dbReference>
<evidence type="ECO:0000259" key="5">
    <source>
        <dbReference type="Pfam" id="PF00135"/>
    </source>
</evidence>
<evidence type="ECO:0000256" key="3">
    <source>
        <dbReference type="ARBA" id="ARBA00022801"/>
    </source>
</evidence>
<dbReference type="Pfam" id="PF00135">
    <property type="entry name" value="COesterase"/>
    <property type="match status" value="1"/>
</dbReference>
<dbReference type="SUPFAM" id="SSF53474">
    <property type="entry name" value="alpha/beta-Hydrolases"/>
    <property type="match status" value="1"/>
</dbReference>
<evidence type="ECO:0000256" key="1">
    <source>
        <dbReference type="ARBA" id="ARBA00005964"/>
    </source>
</evidence>
<feature type="chain" id="PRO_5035933079" description="Carboxylesterase type B domain-containing protein" evidence="4">
    <location>
        <begin position="19"/>
        <end position="144"/>
    </location>
</feature>
<dbReference type="PANTHER" id="PTHR43918:SF12">
    <property type="entry name" value="ACETYLCHOLINESTERASE 1"/>
    <property type="match status" value="1"/>
</dbReference>
<dbReference type="GO" id="GO:0005886">
    <property type="term" value="C:plasma membrane"/>
    <property type="evidence" value="ECO:0007669"/>
    <property type="project" value="TreeGrafter"/>
</dbReference>
<gene>
    <name evidence="6" type="ORF">OFUS_LOCUS14595</name>
</gene>
<feature type="non-terminal residue" evidence="6">
    <location>
        <position position="144"/>
    </location>
</feature>
<dbReference type="GO" id="GO:0019695">
    <property type="term" value="P:choline metabolic process"/>
    <property type="evidence" value="ECO:0007669"/>
    <property type="project" value="TreeGrafter"/>
</dbReference>